<dbReference type="InterPro" id="IPR011990">
    <property type="entry name" value="TPR-like_helical_dom_sf"/>
</dbReference>
<sequence length="224" mass="24887">MTIDENTITKLSSQLEAEQGSESEFRLLFERANAYQQIGKTKEALIDFYAVASESRNKKLMCRAKAMITLICLEAGETKESLWWALASLNHIPSDVNANAAIGLALKANEFYRLAIPYFRQVCDQDGESIVARRSLAVCLRETLDFSAAHETLLGLLEIAPNDAQTYFELGRNWNLRYDIPDHKLQARLSFQKALELGPSEELRISIVKKLEGGEAAGSSVTGG</sequence>
<dbReference type="Proteomes" id="UP000318878">
    <property type="component" value="Unassembled WGS sequence"/>
</dbReference>
<dbReference type="AlphaFoldDB" id="A0A5C5V8J4"/>
<evidence type="ECO:0000313" key="1">
    <source>
        <dbReference type="EMBL" id="TWT34167.1"/>
    </source>
</evidence>
<gene>
    <name evidence="1" type="ORF">Enr8_15610</name>
</gene>
<protein>
    <submittedName>
        <fullName evidence="1">Tetratricopeptide repeat protein</fullName>
    </submittedName>
</protein>
<dbReference type="RefSeq" id="WP_146430157.1">
    <property type="nucleotide sequence ID" value="NZ_SJPF01000002.1"/>
</dbReference>
<name>A0A5C5V8J4_9BACT</name>
<organism evidence="1 2">
    <name type="scientific">Blastopirellula retiformator</name>
    <dbReference type="NCBI Taxonomy" id="2527970"/>
    <lineage>
        <taxon>Bacteria</taxon>
        <taxon>Pseudomonadati</taxon>
        <taxon>Planctomycetota</taxon>
        <taxon>Planctomycetia</taxon>
        <taxon>Pirellulales</taxon>
        <taxon>Pirellulaceae</taxon>
        <taxon>Blastopirellula</taxon>
    </lineage>
</organism>
<dbReference type="EMBL" id="SJPF01000002">
    <property type="protein sequence ID" value="TWT34167.1"/>
    <property type="molecule type" value="Genomic_DNA"/>
</dbReference>
<reference evidence="1 2" key="1">
    <citation type="submission" date="2019-02" db="EMBL/GenBank/DDBJ databases">
        <title>Deep-cultivation of Planctomycetes and their phenomic and genomic characterization uncovers novel biology.</title>
        <authorList>
            <person name="Wiegand S."/>
            <person name="Jogler M."/>
            <person name="Boedeker C."/>
            <person name="Pinto D."/>
            <person name="Vollmers J."/>
            <person name="Rivas-Marin E."/>
            <person name="Kohn T."/>
            <person name="Peeters S.H."/>
            <person name="Heuer A."/>
            <person name="Rast P."/>
            <person name="Oberbeckmann S."/>
            <person name="Bunk B."/>
            <person name="Jeske O."/>
            <person name="Meyerdierks A."/>
            <person name="Storesund J.E."/>
            <person name="Kallscheuer N."/>
            <person name="Luecker S."/>
            <person name="Lage O.M."/>
            <person name="Pohl T."/>
            <person name="Merkel B.J."/>
            <person name="Hornburger P."/>
            <person name="Mueller R.-W."/>
            <person name="Bruemmer F."/>
            <person name="Labrenz M."/>
            <person name="Spormann A.M."/>
            <person name="Op Den Camp H."/>
            <person name="Overmann J."/>
            <person name="Amann R."/>
            <person name="Jetten M.S.M."/>
            <person name="Mascher T."/>
            <person name="Medema M.H."/>
            <person name="Devos D.P."/>
            <person name="Kaster A.-K."/>
            <person name="Ovreas L."/>
            <person name="Rohde M."/>
            <person name="Galperin M.Y."/>
            <person name="Jogler C."/>
        </authorList>
    </citation>
    <scope>NUCLEOTIDE SEQUENCE [LARGE SCALE GENOMIC DNA]</scope>
    <source>
        <strain evidence="1 2">Enr8</strain>
    </source>
</reference>
<proteinExistence type="predicted"/>
<dbReference type="SMR" id="A0A5C5V8J4"/>
<accession>A0A5C5V8J4</accession>
<dbReference type="Gene3D" id="1.25.40.10">
    <property type="entry name" value="Tetratricopeptide repeat domain"/>
    <property type="match status" value="1"/>
</dbReference>
<evidence type="ECO:0000313" key="2">
    <source>
        <dbReference type="Proteomes" id="UP000318878"/>
    </source>
</evidence>
<keyword evidence="2" id="KW-1185">Reference proteome</keyword>
<dbReference type="SUPFAM" id="SSF48452">
    <property type="entry name" value="TPR-like"/>
    <property type="match status" value="1"/>
</dbReference>
<comment type="caution">
    <text evidence="1">The sequence shown here is derived from an EMBL/GenBank/DDBJ whole genome shotgun (WGS) entry which is preliminary data.</text>
</comment>